<dbReference type="InterPro" id="IPR011990">
    <property type="entry name" value="TPR-like_helical_dom_sf"/>
</dbReference>
<evidence type="ECO:0000313" key="5">
    <source>
        <dbReference type="EMBL" id="KAK3351860.1"/>
    </source>
</evidence>
<evidence type="ECO:0000259" key="4">
    <source>
        <dbReference type="Pfam" id="PF24883"/>
    </source>
</evidence>
<dbReference type="InterPro" id="IPR002110">
    <property type="entry name" value="Ankyrin_rpt"/>
</dbReference>
<dbReference type="Proteomes" id="UP001278500">
    <property type="component" value="Unassembled WGS sequence"/>
</dbReference>
<evidence type="ECO:0000256" key="1">
    <source>
        <dbReference type="ARBA" id="ARBA00022737"/>
    </source>
</evidence>
<dbReference type="EMBL" id="JAUEPP010000002">
    <property type="protein sequence ID" value="KAK3351860.1"/>
    <property type="molecule type" value="Genomic_DNA"/>
</dbReference>
<dbReference type="InterPro" id="IPR054471">
    <property type="entry name" value="GPIID_WHD"/>
</dbReference>
<dbReference type="Pfam" id="PF22939">
    <property type="entry name" value="WHD_GPIID"/>
    <property type="match status" value="1"/>
</dbReference>
<dbReference type="InterPro" id="IPR027417">
    <property type="entry name" value="P-loop_NTPase"/>
</dbReference>
<dbReference type="SUPFAM" id="SSF48403">
    <property type="entry name" value="Ankyrin repeat"/>
    <property type="match status" value="1"/>
</dbReference>
<dbReference type="Pfam" id="PF13374">
    <property type="entry name" value="TPR_10"/>
    <property type="match status" value="1"/>
</dbReference>
<dbReference type="Pfam" id="PF13424">
    <property type="entry name" value="TPR_12"/>
    <property type="match status" value="1"/>
</dbReference>
<keyword evidence="2" id="KW-0040">ANK repeat</keyword>
<dbReference type="PROSITE" id="PS50297">
    <property type="entry name" value="ANK_REP_REGION"/>
    <property type="match status" value="3"/>
</dbReference>
<dbReference type="PRINTS" id="PR01415">
    <property type="entry name" value="ANKYRIN"/>
</dbReference>
<feature type="repeat" description="ANK" evidence="2">
    <location>
        <begin position="734"/>
        <end position="766"/>
    </location>
</feature>
<dbReference type="AlphaFoldDB" id="A0AAE0JLD3"/>
<dbReference type="InterPro" id="IPR036770">
    <property type="entry name" value="Ankyrin_rpt-contain_sf"/>
</dbReference>
<accession>A0AAE0JLD3</accession>
<dbReference type="Gene3D" id="1.25.40.10">
    <property type="entry name" value="Tetratricopeptide repeat domain"/>
    <property type="match status" value="1"/>
</dbReference>
<feature type="domain" description="GPI inositol-deacylase winged helix" evidence="3">
    <location>
        <begin position="514"/>
        <end position="603"/>
    </location>
</feature>
<keyword evidence="6" id="KW-1185">Reference proteome</keyword>
<proteinExistence type="predicted"/>
<feature type="domain" description="Nephrocystin 3-like N-terminal" evidence="4">
    <location>
        <begin position="226"/>
        <end position="400"/>
    </location>
</feature>
<dbReference type="SMART" id="SM00248">
    <property type="entry name" value="ANK"/>
    <property type="match status" value="4"/>
</dbReference>
<protein>
    <recommendedName>
        <fullName evidence="7">NACHT domain-containing protein</fullName>
    </recommendedName>
</protein>
<dbReference type="RefSeq" id="XP_062685155.1">
    <property type="nucleotide sequence ID" value="XM_062820895.1"/>
</dbReference>
<keyword evidence="1" id="KW-0677">Repeat</keyword>
<evidence type="ECO:0000313" key="6">
    <source>
        <dbReference type="Proteomes" id="UP001278500"/>
    </source>
</evidence>
<evidence type="ECO:0000256" key="2">
    <source>
        <dbReference type="PROSITE-ProRule" id="PRU00023"/>
    </source>
</evidence>
<dbReference type="Pfam" id="PF12796">
    <property type="entry name" value="Ank_2"/>
    <property type="match status" value="1"/>
</dbReference>
<sequence length="996" mass="112966">MTQLLEDREKKQWRVSLLGGGFKDTRAGGEVGKVSPLVRPDSQGRSQRSAVHGAGMDRCFVASPRFNLIGNLQIYWRICEETYLQSEHRQYYKRLVEPLAKVYSYIIEYQARVICHLSIAQLSRAWQNVAGWNDWDNKAAEIDKLSKDCSGCIVHLNEGEIKERWNCQLQEIQQSRTILGEIRGILERGGRQTQRIYEDQKERALLEDLASDYEGYKNFNRPKVEGTCEWFFDDDRFRKWRDSNTSSLLWVSAGPGCGKSVLSRALIDDHRLSTNVTTSTVCHFFFKDGDERRMHSTNALCAILHQLFTQNPAGGLIGNALPRHKNYGEKLTQNFSELWRTLLECVRSSDTGEVVCILDALDECDKSSRKELINKLKDFYYQPHHLAHSSSKLKFLITSRPYDHLEANFGNFPTTKYLRFDGDDKSADIGREIHLVIDERVNTVMGSFNADDRRKISQRLKSMENRTYLWLYLIFDIIEENLSRYGKRSSVESLLSDIPSQVSEAYEKILSRSQDEVQTDILLRITLTAARPLTLDEANVALTLALQKQRFASYAAVESELWPRDNFRSIVKNLCGLFISVYDSKLSFIHQTAREFLTNPQRQGKWEGRLNMPKSHSTMSLVCLHYLLLPDLATPVQNSPGSQERSFFPYAAVHWPSHHISQEDVLADRSRKDARALCNVVGKAMVWAPNYFEPRWISWQNWTDLALASYLGLRLVVEDILAKEKIDVNAQGGEYGTALQAASFQGHKEIVEMLLDKGADVNVQGGDYGTALQAASREGYKEIVEMLLDKGADVNTQGGYYGTALQAASARGHKEVVEMLLDKGADVNAQGGWEEAEKLFVQVMETRKPKLGADHPDTLMSMANLASTYRNQGRWEEAEKLEVQVMETRKAKLGADHPSTLTSMANLASTLWNQGRWGEAEKLFVQVMETRKAKLGADHPSTLTSMANLAFTWNSQGRHEDALALMQDCVEARQRVLGPEHPDTLSPLATVSEWSS</sequence>
<feature type="repeat" description="ANK" evidence="2">
    <location>
        <begin position="800"/>
        <end position="832"/>
    </location>
</feature>
<dbReference type="Pfam" id="PF00023">
    <property type="entry name" value="Ank"/>
    <property type="match status" value="1"/>
</dbReference>
<dbReference type="PROSITE" id="PS50088">
    <property type="entry name" value="ANK_REPEAT"/>
    <property type="match status" value="3"/>
</dbReference>
<dbReference type="Gene3D" id="3.40.50.300">
    <property type="entry name" value="P-loop containing nucleotide triphosphate hydrolases"/>
    <property type="match status" value="1"/>
</dbReference>
<name>A0AAE0JLD3_9PEZI</name>
<reference evidence="5" key="2">
    <citation type="submission" date="2023-06" db="EMBL/GenBank/DDBJ databases">
        <authorList>
            <consortium name="Lawrence Berkeley National Laboratory"/>
            <person name="Haridas S."/>
            <person name="Hensen N."/>
            <person name="Bonometti L."/>
            <person name="Westerberg I."/>
            <person name="Brannstrom I.O."/>
            <person name="Guillou S."/>
            <person name="Cros-Aarteil S."/>
            <person name="Calhoun S."/>
            <person name="Kuo A."/>
            <person name="Mondo S."/>
            <person name="Pangilinan J."/>
            <person name="Riley R."/>
            <person name="Labutti K."/>
            <person name="Andreopoulos B."/>
            <person name="Lipzen A."/>
            <person name="Chen C."/>
            <person name="Yanf M."/>
            <person name="Daum C."/>
            <person name="Ng V."/>
            <person name="Clum A."/>
            <person name="Steindorff A."/>
            <person name="Ohm R."/>
            <person name="Martin F."/>
            <person name="Silar P."/>
            <person name="Natvig D."/>
            <person name="Lalanne C."/>
            <person name="Gautier V."/>
            <person name="Ament-Velasquez S.L."/>
            <person name="Kruys A."/>
            <person name="Hutchinson M.I."/>
            <person name="Powell A.J."/>
            <person name="Barry K."/>
            <person name="Miller A.N."/>
            <person name="Grigoriev I.V."/>
            <person name="Debuchy R."/>
            <person name="Gladieux P."/>
            <person name="Thoren M.H."/>
            <person name="Johannesson H."/>
        </authorList>
    </citation>
    <scope>NUCLEOTIDE SEQUENCE</scope>
    <source>
        <strain evidence="5">CBS 560.94</strain>
    </source>
</reference>
<evidence type="ECO:0008006" key="7">
    <source>
        <dbReference type="Google" id="ProtNLM"/>
    </source>
</evidence>
<reference evidence="5" key="1">
    <citation type="journal article" date="2023" name="Mol. Phylogenet. Evol.">
        <title>Genome-scale phylogeny and comparative genomics of the fungal order Sordariales.</title>
        <authorList>
            <person name="Hensen N."/>
            <person name="Bonometti L."/>
            <person name="Westerberg I."/>
            <person name="Brannstrom I.O."/>
            <person name="Guillou S."/>
            <person name="Cros-Aarteil S."/>
            <person name="Calhoun S."/>
            <person name="Haridas S."/>
            <person name="Kuo A."/>
            <person name="Mondo S."/>
            <person name="Pangilinan J."/>
            <person name="Riley R."/>
            <person name="LaButti K."/>
            <person name="Andreopoulos B."/>
            <person name="Lipzen A."/>
            <person name="Chen C."/>
            <person name="Yan M."/>
            <person name="Daum C."/>
            <person name="Ng V."/>
            <person name="Clum A."/>
            <person name="Steindorff A."/>
            <person name="Ohm R.A."/>
            <person name="Martin F."/>
            <person name="Silar P."/>
            <person name="Natvig D.O."/>
            <person name="Lalanne C."/>
            <person name="Gautier V."/>
            <person name="Ament-Velasquez S.L."/>
            <person name="Kruys A."/>
            <person name="Hutchinson M.I."/>
            <person name="Powell A.J."/>
            <person name="Barry K."/>
            <person name="Miller A.N."/>
            <person name="Grigoriev I.V."/>
            <person name="Debuchy R."/>
            <person name="Gladieux P."/>
            <person name="Hiltunen Thoren M."/>
            <person name="Johannesson H."/>
        </authorList>
    </citation>
    <scope>NUCLEOTIDE SEQUENCE</scope>
    <source>
        <strain evidence="5">CBS 560.94</strain>
    </source>
</reference>
<dbReference type="PANTHER" id="PTHR10039:SF14">
    <property type="entry name" value="NACHT DOMAIN-CONTAINING PROTEIN"/>
    <property type="match status" value="1"/>
</dbReference>
<dbReference type="Pfam" id="PF24883">
    <property type="entry name" value="NPHP3_N"/>
    <property type="match status" value="1"/>
</dbReference>
<organism evidence="5 6">
    <name type="scientific">Neurospora tetraspora</name>
    <dbReference type="NCBI Taxonomy" id="94610"/>
    <lineage>
        <taxon>Eukaryota</taxon>
        <taxon>Fungi</taxon>
        <taxon>Dikarya</taxon>
        <taxon>Ascomycota</taxon>
        <taxon>Pezizomycotina</taxon>
        <taxon>Sordariomycetes</taxon>
        <taxon>Sordariomycetidae</taxon>
        <taxon>Sordariales</taxon>
        <taxon>Sordariaceae</taxon>
        <taxon>Neurospora</taxon>
    </lineage>
</organism>
<evidence type="ECO:0000259" key="3">
    <source>
        <dbReference type="Pfam" id="PF22939"/>
    </source>
</evidence>
<dbReference type="InterPro" id="IPR056884">
    <property type="entry name" value="NPHP3-like_N"/>
</dbReference>
<feature type="repeat" description="ANK" evidence="2">
    <location>
        <begin position="767"/>
        <end position="799"/>
    </location>
</feature>
<dbReference type="GeneID" id="87858049"/>
<dbReference type="PANTHER" id="PTHR10039">
    <property type="entry name" value="AMELOGENIN"/>
    <property type="match status" value="1"/>
</dbReference>
<dbReference type="Gene3D" id="1.25.40.20">
    <property type="entry name" value="Ankyrin repeat-containing domain"/>
    <property type="match status" value="1"/>
</dbReference>
<gene>
    <name evidence="5" type="ORF">B0H65DRAFT_137399</name>
</gene>
<dbReference type="SUPFAM" id="SSF48452">
    <property type="entry name" value="TPR-like"/>
    <property type="match status" value="1"/>
</dbReference>
<comment type="caution">
    <text evidence="5">The sequence shown here is derived from an EMBL/GenBank/DDBJ whole genome shotgun (WGS) entry which is preliminary data.</text>
</comment>
<dbReference type="SUPFAM" id="SSF52540">
    <property type="entry name" value="P-loop containing nucleoside triphosphate hydrolases"/>
    <property type="match status" value="1"/>
</dbReference>